<evidence type="ECO:0000313" key="2">
    <source>
        <dbReference type="EMBL" id="ERI79918.1"/>
    </source>
</evidence>
<name>A0ABC9U2P1_CLOSY</name>
<proteinExistence type="predicted"/>
<dbReference type="EMBL" id="AWSU01000045">
    <property type="protein sequence ID" value="ERI79918.1"/>
    <property type="molecule type" value="Genomic_DNA"/>
</dbReference>
<organism evidence="2 3">
    <name type="scientific">[Clostridium] symbiosum ATCC 14940</name>
    <dbReference type="NCBI Taxonomy" id="411472"/>
    <lineage>
        <taxon>Bacteria</taxon>
        <taxon>Bacillati</taxon>
        <taxon>Bacillota</taxon>
        <taxon>Clostridia</taxon>
        <taxon>Lachnospirales</taxon>
        <taxon>Lachnospiraceae</taxon>
        <taxon>Otoolea</taxon>
    </lineage>
</organism>
<dbReference type="InterPro" id="IPR027417">
    <property type="entry name" value="P-loop_NTPase"/>
</dbReference>
<protein>
    <recommendedName>
        <fullName evidence="1">Zona occludens toxin N-terminal domain-containing protein</fullName>
    </recommendedName>
</protein>
<feature type="domain" description="Zona occludens toxin N-terminal" evidence="1">
    <location>
        <begin position="159"/>
        <end position="254"/>
    </location>
</feature>
<sequence>MGERHEIQKEVIMKKIKRKKKKNPQLPVLERKARYLASSRRRSRRLKWWYKIHRRDLCFRLRLRKFISFLVRLRIPFQILSAIRWVIVDFLRAKPRKFWGIYQFVALPGEGKTLSMVAQMERVRKELGPDHVFIATNFCYVNENMAIDHWTDLIKASKYANTHHMHSVIALDEIHTTFDASDWKSFPPELLALLSFNRKYGMQFLCSSQIYDRIPKKVRDIANYTVICKNLLGLDRYFLNYYFSKSDYEDKFSGKRKRAEFIRTYVADDHLYALYDTLRQVDRMTAKAQEEQDKRQAAFNLLFGQPEEAEDGTD</sequence>
<evidence type="ECO:0000313" key="3">
    <source>
        <dbReference type="Proteomes" id="UP000016491"/>
    </source>
</evidence>
<dbReference type="Proteomes" id="UP000016491">
    <property type="component" value="Unassembled WGS sequence"/>
</dbReference>
<dbReference type="Pfam" id="PF05707">
    <property type="entry name" value="Zot"/>
    <property type="match status" value="1"/>
</dbReference>
<evidence type="ECO:0000259" key="1">
    <source>
        <dbReference type="Pfam" id="PF05707"/>
    </source>
</evidence>
<comment type="caution">
    <text evidence="2">The sequence shown here is derived from an EMBL/GenBank/DDBJ whole genome shotgun (WGS) entry which is preliminary data.</text>
</comment>
<gene>
    <name evidence="2" type="ORF">CLOSYM_00553</name>
</gene>
<dbReference type="Gene3D" id="3.40.50.300">
    <property type="entry name" value="P-loop containing nucleotide triphosphate hydrolases"/>
    <property type="match status" value="1"/>
</dbReference>
<reference evidence="2 3" key="1">
    <citation type="submission" date="2013-07" db="EMBL/GenBank/DDBJ databases">
        <authorList>
            <person name="Weinstock G."/>
            <person name="Sodergren E."/>
            <person name="Wylie T."/>
            <person name="Fulton L."/>
            <person name="Fulton R."/>
            <person name="Fronick C."/>
            <person name="O'Laughlin M."/>
            <person name="Godfrey J."/>
            <person name="Miner T."/>
            <person name="Herter B."/>
            <person name="Appelbaum E."/>
            <person name="Cordes M."/>
            <person name="Lek S."/>
            <person name="Wollam A."/>
            <person name="Pepin K.H."/>
            <person name="Palsikar V.B."/>
            <person name="Mitreva M."/>
            <person name="Wilson R.K."/>
        </authorList>
    </citation>
    <scope>NUCLEOTIDE SEQUENCE [LARGE SCALE GENOMIC DNA]</scope>
    <source>
        <strain evidence="2 3">ATCC 14940</strain>
    </source>
</reference>
<dbReference type="AlphaFoldDB" id="A0ABC9U2P1"/>
<accession>A0ABC9U2P1</accession>
<dbReference type="InterPro" id="IPR008900">
    <property type="entry name" value="Zot_N"/>
</dbReference>